<dbReference type="Proteomes" id="UP000575898">
    <property type="component" value="Unassembled WGS sequence"/>
</dbReference>
<sequence length="565" mass="64104">MSLQKTKAQLIQLLDDPDYKVIALSGLWGTGKTHLWEEIKQQSANASVSNALYVSLFGVSSMDQVLNKLIQSAARDGKIDSLVSKTAKSTFKGLESFHKGFATINELCQLLAVSMLLRKKIVVIDDIERMHEKLSIDEILGFIDDYSKNREVRFVLILNSNKLTKRDQWSTLHEKVIDLELQLVTTPAEAFSIAIQSLPSAYASSLKRACVICKLTNIRIIKKVIKTTNRIFGQSYREDELPRKMIPSVVLLTAIHHRGLENGPTKELTLSWKPQHSDFLKLFPDTNHWKDLVNQLGIYITDDFEHHVIAFLQTGHFDPNLFESIITKNVAEHARHSAIERVEEVREALYWDHRLDSNQARTRVDEVLASDQSIPPDIYNGLVKIVRDTPCIENMAQLLIDRWIDLYKQNPQPYSSGSGLEPAIIEAIEHFNAQRRENTAASFAEQLIQFAQAPDHQRYNSVVYLNLCNTGVEYYESAIRDMPIKGLQGVLPYMLDAYNQSQRDNSTIEAVAQRLIAACRNLYRTHASEGLGRLLKRQFAYVGLDIEHMPQPSVTTNATAGEPEH</sequence>
<accession>A0A840MJ70</accession>
<evidence type="ECO:0000259" key="1">
    <source>
        <dbReference type="Pfam" id="PF13401"/>
    </source>
</evidence>
<dbReference type="InterPro" id="IPR027417">
    <property type="entry name" value="P-loop_NTPase"/>
</dbReference>
<dbReference type="Pfam" id="PF13401">
    <property type="entry name" value="AAA_22"/>
    <property type="match status" value="1"/>
</dbReference>
<dbReference type="InterPro" id="IPR049945">
    <property type="entry name" value="AAA_22"/>
</dbReference>
<dbReference type="Gene3D" id="3.40.50.300">
    <property type="entry name" value="P-loop containing nucleotide triphosphate hydrolases"/>
    <property type="match status" value="1"/>
</dbReference>
<keyword evidence="3" id="KW-1185">Reference proteome</keyword>
<dbReference type="EMBL" id="JACHHY010000004">
    <property type="protein sequence ID" value="MBB5017555.1"/>
    <property type="molecule type" value="Genomic_DNA"/>
</dbReference>
<reference evidence="2 3" key="1">
    <citation type="submission" date="2020-08" db="EMBL/GenBank/DDBJ databases">
        <title>Genomic Encyclopedia of Type Strains, Phase IV (KMG-IV): sequencing the most valuable type-strain genomes for metagenomic binning, comparative biology and taxonomic classification.</title>
        <authorList>
            <person name="Goeker M."/>
        </authorList>
    </citation>
    <scope>NUCLEOTIDE SEQUENCE [LARGE SCALE GENOMIC DNA]</scope>
    <source>
        <strain evidence="2 3">DSM 27165</strain>
    </source>
</reference>
<comment type="caution">
    <text evidence="2">The sequence shown here is derived from an EMBL/GenBank/DDBJ whole genome shotgun (WGS) entry which is preliminary data.</text>
</comment>
<evidence type="ECO:0000313" key="2">
    <source>
        <dbReference type="EMBL" id="MBB5017555.1"/>
    </source>
</evidence>
<dbReference type="GO" id="GO:0016887">
    <property type="term" value="F:ATP hydrolysis activity"/>
    <property type="evidence" value="ECO:0007669"/>
    <property type="project" value="InterPro"/>
</dbReference>
<organism evidence="2 3">
    <name type="scientific">Chitinivorax tropicus</name>
    <dbReference type="NCBI Taxonomy" id="714531"/>
    <lineage>
        <taxon>Bacteria</taxon>
        <taxon>Pseudomonadati</taxon>
        <taxon>Pseudomonadota</taxon>
        <taxon>Betaproteobacteria</taxon>
        <taxon>Chitinivorax</taxon>
    </lineage>
</organism>
<proteinExistence type="predicted"/>
<dbReference type="AlphaFoldDB" id="A0A840MJ70"/>
<protein>
    <recommendedName>
        <fullName evidence="1">ORC1/DEAH AAA+ ATPase domain-containing protein</fullName>
    </recommendedName>
</protein>
<feature type="domain" description="ORC1/DEAH AAA+ ATPase" evidence="1">
    <location>
        <begin position="20"/>
        <end position="160"/>
    </location>
</feature>
<dbReference type="RefSeq" id="WP_184035563.1">
    <property type="nucleotide sequence ID" value="NZ_JACHHY010000004.1"/>
</dbReference>
<dbReference type="SUPFAM" id="SSF52540">
    <property type="entry name" value="P-loop containing nucleoside triphosphate hydrolases"/>
    <property type="match status" value="1"/>
</dbReference>
<gene>
    <name evidence="2" type="ORF">HNQ59_000824</name>
</gene>
<name>A0A840MJ70_9PROT</name>
<evidence type="ECO:0000313" key="3">
    <source>
        <dbReference type="Proteomes" id="UP000575898"/>
    </source>
</evidence>